<keyword evidence="5" id="KW-0449">Lipoprotein</keyword>
<accession>A0A1I0B4E7</accession>
<evidence type="ECO:0000313" key="5">
    <source>
        <dbReference type="EMBL" id="SET00856.1"/>
    </source>
</evidence>
<comment type="subcellular location">
    <subcellularLocation>
        <location evidence="1">Cell envelope</location>
    </subcellularLocation>
</comment>
<keyword evidence="2 3" id="KW-0732">Signal</keyword>
<dbReference type="RefSeq" id="WP_093328013.1">
    <property type="nucleotide sequence ID" value="NZ_AP027363.1"/>
</dbReference>
<dbReference type="InterPro" id="IPR018976">
    <property type="entry name" value="Imelysin-like"/>
</dbReference>
<gene>
    <name evidence="5" type="ORF">SAMN05660429_00901</name>
</gene>
<dbReference type="AlphaFoldDB" id="A0A1I0B4E7"/>
<dbReference type="STRING" id="349064.SAMN05660429_00901"/>
<name>A0A1I0B4E7_THASX</name>
<feature type="chain" id="PRO_5011675210" evidence="3">
    <location>
        <begin position="24"/>
        <end position="411"/>
    </location>
</feature>
<dbReference type="Gene3D" id="1.20.1420.20">
    <property type="entry name" value="M75 peptidase, HXXE motif"/>
    <property type="match status" value="1"/>
</dbReference>
<dbReference type="OrthoDB" id="7058523at2"/>
<evidence type="ECO:0000313" key="6">
    <source>
        <dbReference type="Proteomes" id="UP000199308"/>
    </source>
</evidence>
<sequence length="411" mass="44339">MNKRTNKLSLVALACSLSLTACNQETTSTLGPDYGNNNDTDTDFDQIALVSNLTDNVITPTFDEFLLQAQAQTVAVDAYCAAEKSFAAGSGDQASVDSAKSAAQQAWRDSMNVWQQAEMMQLGPLLEQDGLVRNNIYSWPIVNTCSIDYDVVYFQEGTVNGQPYNIATRTPSRKSMVAIEYLLFNNNLAHSCDAGSPPDWNSWTDSERVIARCEFATEVAQDVANNAQTLVDAWNAEDGYAQALKQAGTEASSIESAHDAVNRISDAMFYLDSKTKDGKLATPLGLFSNECGGIACPEAVEAPFSMHSYDNIQNNLIAFERLLTGDGGIGFTDYLVDVGDQDTADTMTADVATAIANVSASENSMQQDLINDEVGVQQKHAEVKAVTDKLKVDFINSLALELPSTSAGDND</sequence>
<keyword evidence="6" id="KW-1185">Reference proteome</keyword>
<protein>
    <submittedName>
        <fullName evidence="5">Predicted lipoprotein</fullName>
    </submittedName>
</protein>
<feature type="signal peptide" evidence="3">
    <location>
        <begin position="1"/>
        <end position="23"/>
    </location>
</feature>
<dbReference type="GO" id="GO:0030313">
    <property type="term" value="C:cell envelope"/>
    <property type="evidence" value="ECO:0007669"/>
    <property type="project" value="UniProtKB-SubCell"/>
</dbReference>
<evidence type="ECO:0000256" key="3">
    <source>
        <dbReference type="SAM" id="SignalP"/>
    </source>
</evidence>
<dbReference type="EMBL" id="FOHK01000003">
    <property type="protein sequence ID" value="SET00856.1"/>
    <property type="molecule type" value="Genomic_DNA"/>
</dbReference>
<feature type="domain" description="Imelysin-like" evidence="4">
    <location>
        <begin position="58"/>
        <end position="388"/>
    </location>
</feature>
<dbReference type="Pfam" id="PF09375">
    <property type="entry name" value="Peptidase_M75"/>
    <property type="match status" value="1"/>
</dbReference>
<dbReference type="InterPro" id="IPR034984">
    <property type="entry name" value="Imelysin-like_IPPA"/>
</dbReference>
<dbReference type="CDD" id="cd14659">
    <property type="entry name" value="Imelysin-like_IPPA"/>
    <property type="match status" value="1"/>
</dbReference>
<reference evidence="5 6" key="1">
    <citation type="submission" date="2016-10" db="EMBL/GenBank/DDBJ databases">
        <authorList>
            <person name="de Groot N.N."/>
        </authorList>
    </citation>
    <scope>NUCLEOTIDE SEQUENCE [LARGE SCALE GENOMIC DNA]</scope>
    <source>
        <strain evidence="5 6">DSM 19706</strain>
    </source>
</reference>
<organism evidence="5 6">
    <name type="scientific">Thalassotalea agarivorans</name>
    <name type="common">Thalassomonas agarivorans</name>
    <dbReference type="NCBI Taxonomy" id="349064"/>
    <lineage>
        <taxon>Bacteria</taxon>
        <taxon>Pseudomonadati</taxon>
        <taxon>Pseudomonadota</taxon>
        <taxon>Gammaproteobacteria</taxon>
        <taxon>Alteromonadales</taxon>
        <taxon>Colwelliaceae</taxon>
        <taxon>Thalassotalea</taxon>
    </lineage>
</organism>
<evidence type="ECO:0000259" key="4">
    <source>
        <dbReference type="Pfam" id="PF09375"/>
    </source>
</evidence>
<dbReference type="InterPro" id="IPR038352">
    <property type="entry name" value="Imelysin_sf"/>
</dbReference>
<evidence type="ECO:0000256" key="1">
    <source>
        <dbReference type="ARBA" id="ARBA00004196"/>
    </source>
</evidence>
<proteinExistence type="predicted"/>
<dbReference type="PROSITE" id="PS51257">
    <property type="entry name" value="PROKAR_LIPOPROTEIN"/>
    <property type="match status" value="1"/>
</dbReference>
<dbReference type="Proteomes" id="UP000199308">
    <property type="component" value="Unassembled WGS sequence"/>
</dbReference>
<evidence type="ECO:0000256" key="2">
    <source>
        <dbReference type="ARBA" id="ARBA00022729"/>
    </source>
</evidence>